<keyword evidence="3" id="KW-1185">Reference proteome</keyword>
<dbReference type="AlphaFoldDB" id="A0A9W7F2U7"/>
<accession>A0A9W7F2U7</accession>
<gene>
    <name evidence="2" type="ORF">TrLO_g5854</name>
</gene>
<dbReference type="Pfam" id="PF12850">
    <property type="entry name" value="Metallophos_2"/>
    <property type="match status" value="1"/>
</dbReference>
<dbReference type="SUPFAM" id="SSF56300">
    <property type="entry name" value="Metallo-dependent phosphatases"/>
    <property type="match status" value="1"/>
</dbReference>
<dbReference type="InterPro" id="IPR024654">
    <property type="entry name" value="Calcineurin-like_PHP_lpxH"/>
</dbReference>
<reference evidence="3" key="1">
    <citation type="journal article" date="2023" name="Commun. Biol.">
        <title>Genome analysis of Parmales, the sister group of diatoms, reveals the evolutionary specialization of diatoms from phago-mixotrophs to photoautotrophs.</title>
        <authorList>
            <person name="Ban H."/>
            <person name="Sato S."/>
            <person name="Yoshikawa S."/>
            <person name="Yamada K."/>
            <person name="Nakamura Y."/>
            <person name="Ichinomiya M."/>
            <person name="Sato N."/>
            <person name="Blanc-Mathieu R."/>
            <person name="Endo H."/>
            <person name="Kuwata A."/>
            <person name="Ogata H."/>
        </authorList>
    </citation>
    <scope>NUCLEOTIDE SEQUENCE [LARGE SCALE GENOMIC DNA]</scope>
    <source>
        <strain evidence="3">NIES 3700</strain>
    </source>
</reference>
<evidence type="ECO:0000259" key="1">
    <source>
        <dbReference type="Pfam" id="PF12850"/>
    </source>
</evidence>
<sequence length="131" mass="14866">MQKVKTQLPTVPESENAVTAVRGNSDDPWKNCGEKSHGLEYAQRVGIANKNFFVTHGDRSGDDDETIFKGRMPQQIMSVYRDQLKGVHFVITGHSHHQHFIEYEGIKFINPGLYGGLVIKMKHRSNVVFLK</sequence>
<evidence type="ECO:0000313" key="2">
    <source>
        <dbReference type="EMBL" id="GMH99467.1"/>
    </source>
</evidence>
<feature type="domain" description="Calcineurin-like phosphoesterase" evidence="1">
    <location>
        <begin position="15"/>
        <end position="116"/>
    </location>
</feature>
<protein>
    <recommendedName>
        <fullName evidence="1">Calcineurin-like phosphoesterase domain-containing protein</fullName>
    </recommendedName>
</protein>
<evidence type="ECO:0000313" key="3">
    <source>
        <dbReference type="Proteomes" id="UP001165122"/>
    </source>
</evidence>
<dbReference type="InterPro" id="IPR029052">
    <property type="entry name" value="Metallo-depent_PP-like"/>
</dbReference>
<dbReference type="EMBL" id="BRXW01000011">
    <property type="protein sequence ID" value="GMH99467.1"/>
    <property type="molecule type" value="Genomic_DNA"/>
</dbReference>
<dbReference type="Gene3D" id="3.60.21.10">
    <property type="match status" value="1"/>
</dbReference>
<dbReference type="Proteomes" id="UP001165122">
    <property type="component" value="Unassembled WGS sequence"/>
</dbReference>
<comment type="caution">
    <text evidence="2">The sequence shown here is derived from an EMBL/GenBank/DDBJ whole genome shotgun (WGS) entry which is preliminary data.</text>
</comment>
<organism evidence="2 3">
    <name type="scientific">Triparma laevis f. longispina</name>
    <dbReference type="NCBI Taxonomy" id="1714387"/>
    <lineage>
        <taxon>Eukaryota</taxon>
        <taxon>Sar</taxon>
        <taxon>Stramenopiles</taxon>
        <taxon>Ochrophyta</taxon>
        <taxon>Bolidophyceae</taxon>
        <taxon>Parmales</taxon>
        <taxon>Triparmaceae</taxon>
        <taxon>Triparma</taxon>
    </lineage>
</organism>
<name>A0A9W7F2U7_9STRA</name>
<proteinExistence type="predicted"/>